<evidence type="ECO:0008006" key="8">
    <source>
        <dbReference type="Google" id="ProtNLM"/>
    </source>
</evidence>
<dbReference type="Gene3D" id="2.40.40.50">
    <property type="entry name" value="Ubiquitin fusion degradation protein UFD1, N-terminal domain"/>
    <property type="match status" value="1"/>
</dbReference>
<evidence type="ECO:0000256" key="2">
    <source>
        <dbReference type="ARBA" id="ARBA00022786"/>
    </source>
</evidence>
<gene>
    <name evidence="6" type="ORF">ECRASSUSDP1_LOCUS18447</name>
</gene>
<name>A0AAD1XQC7_EUPCR</name>
<sequence length="284" mass="32570">MFGFGGGGAGPSHGGGAGVFMKTYKVYSNAFIGRDDINKGNKIILPGSALHELAHLHITYPMTFRAVNTQLKKKTYCGVLEFVSEEGTCYMPYWMMENLMIGEGDEIMITSVSLQKGTYVSIQPHETAFIDLYNPKAILETELTNYSCLMEGDTINIHYQGQDFLIDIVECKPEKQICVVEADLNLEFKTPKDYKETPKLSKKTSKLVVDEKKIKEMKFDDKFTRIDGKKLTKKQKEKLFKKAHDKSKEDGYDPRKHKLKHGIKNYDERMRKRKEMLDKKAKRI</sequence>
<evidence type="ECO:0000256" key="3">
    <source>
        <dbReference type="SAM" id="MobiDB-lite"/>
    </source>
</evidence>
<dbReference type="GO" id="GO:0031593">
    <property type="term" value="F:polyubiquitin modification-dependent protein binding"/>
    <property type="evidence" value="ECO:0007669"/>
    <property type="project" value="TreeGrafter"/>
</dbReference>
<feature type="domain" description="Ubiquitin fusion degradation protein UFD1 N-terminal subdomain 1" evidence="4">
    <location>
        <begin position="20"/>
        <end position="114"/>
    </location>
</feature>
<feature type="region of interest" description="Disordered" evidence="3">
    <location>
        <begin position="237"/>
        <end position="284"/>
    </location>
</feature>
<evidence type="ECO:0000256" key="1">
    <source>
        <dbReference type="ARBA" id="ARBA00006043"/>
    </source>
</evidence>
<dbReference type="Pfam" id="PF03152">
    <property type="entry name" value="UFD1_N1"/>
    <property type="match status" value="1"/>
</dbReference>
<dbReference type="PANTHER" id="PTHR12555:SF13">
    <property type="entry name" value="UBIQUITIN RECOGNITION FACTOR IN ER-ASSOCIATED DEGRADATION PROTEIN 1"/>
    <property type="match status" value="1"/>
</dbReference>
<dbReference type="InterPro" id="IPR055417">
    <property type="entry name" value="UFD1_N1"/>
</dbReference>
<dbReference type="AlphaFoldDB" id="A0AAD1XQC7"/>
<dbReference type="GO" id="GO:0036503">
    <property type="term" value="P:ERAD pathway"/>
    <property type="evidence" value="ECO:0007669"/>
    <property type="project" value="TreeGrafter"/>
</dbReference>
<proteinExistence type="inferred from homology"/>
<dbReference type="Gene3D" id="3.10.330.10">
    <property type="match status" value="1"/>
</dbReference>
<dbReference type="GO" id="GO:0034098">
    <property type="term" value="C:VCP-NPL4-UFD1 AAA ATPase complex"/>
    <property type="evidence" value="ECO:0007669"/>
    <property type="project" value="TreeGrafter"/>
</dbReference>
<dbReference type="InterPro" id="IPR042299">
    <property type="entry name" value="Ufd1-like_Nn"/>
</dbReference>
<dbReference type="Pfam" id="PF24842">
    <property type="entry name" value="UFD1_N2"/>
    <property type="match status" value="1"/>
</dbReference>
<keyword evidence="7" id="KW-1185">Reference proteome</keyword>
<comment type="similarity">
    <text evidence="1">Belongs to the UFD1 family.</text>
</comment>
<dbReference type="PANTHER" id="PTHR12555">
    <property type="entry name" value="UBIQUITIN FUSION DEGRADATON PROTEIN 1"/>
    <property type="match status" value="1"/>
</dbReference>
<dbReference type="Proteomes" id="UP001295684">
    <property type="component" value="Unassembled WGS sequence"/>
</dbReference>
<evidence type="ECO:0000313" key="7">
    <source>
        <dbReference type="Proteomes" id="UP001295684"/>
    </source>
</evidence>
<evidence type="ECO:0000259" key="5">
    <source>
        <dbReference type="Pfam" id="PF24842"/>
    </source>
</evidence>
<dbReference type="EMBL" id="CAMPGE010018670">
    <property type="protein sequence ID" value="CAI2377066.1"/>
    <property type="molecule type" value="Genomic_DNA"/>
</dbReference>
<dbReference type="InterPro" id="IPR055418">
    <property type="entry name" value="UFD1_N2"/>
</dbReference>
<keyword evidence="2" id="KW-0833">Ubl conjugation pathway</keyword>
<protein>
    <recommendedName>
        <fullName evidence="8">Ubiquitin fusion degradation protein 1</fullName>
    </recommendedName>
</protein>
<reference evidence="6" key="1">
    <citation type="submission" date="2023-07" db="EMBL/GenBank/DDBJ databases">
        <authorList>
            <consortium name="AG Swart"/>
            <person name="Singh M."/>
            <person name="Singh A."/>
            <person name="Seah K."/>
            <person name="Emmerich C."/>
        </authorList>
    </citation>
    <scope>NUCLEOTIDE SEQUENCE</scope>
    <source>
        <strain evidence="6">DP1</strain>
    </source>
</reference>
<comment type="caution">
    <text evidence="6">The sequence shown here is derived from an EMBL/GenBank/DDBJ whole genome shotgun (WGS) entry which is preliminary data.</text>
</comment>
<feature type="compositionally biased region" description="Basic and acidic residues" evidence="3">
    <location>
        <begin position="237"/>
        <end position="254"/>
    </location>
</feature>
<organism evidence="6 7">
    <name type="scientific">Euplotes crassus</name>
    <dbReference type="NCBI Taxonomy" id="5936"/>
    <lineage>
        <taxon>Eukaryota</taxon>
        <taxon>Sar</taxon>
        <taxon>Alveolata</taxon>
        <taxon>Ciliophora</taxon>
        <taxon>Intramacronucleata</taxon>
        <taxon>Spirotrichea</taxon>
        <taxon>Hypotrichia</taxon>
        <taxon>Euplotida</taxon>
        <taxon>Euplotidae</taxon>
        <taxon>Moneuplotes</taxon>
    </lineage>
</organism>
<evidence type="ECO:0000313" key="6">
    <source>
        <dbReference type="EMBL" id="CAI2377066.1"/>
    </source>
</evidence>
<feature type="compositionally biased region" description="Basic and acidic residues" evidence="3">
    <location>
        <begin position="264"/>
        <end position="284"/>
    </location>
</feature>
<evidence type="ECO:0000259" key="4">
    <source>
        <dbReference type="Pfam" id="PF03152"/>
    </source>
</evidence>
<dbReference type="GO" id="GO:0006511">
    <property type="term" value="P:ubiquitin-dependent protein catabolic process"/>
    <property type="evidence" value="ECO:0007669"/>
    <property type="project" value="InterPro"/>
</dbReference>
<accession>A0AAD1XQC7</accession>
<feature type="domain" description="Ubiquitin fusion degradation protein UFD1 N-terminal subdomain 2" evidence="5">
    <location>
        <begin position="116"/>
        <end position="191"/>
    </location>
</feature>
<dbReference type="InterPro" id="IPR004854">
    <property type="entry name" value="Ufd1-like"/>
</dbReference>